<keyword evidence="3" id="KW-1185">Reference proteome</keyword>
<dbReference type="RefSeq" id="WP_091772957.1">
    <property type="nucleotide sequence ID" value="NZ_CAESCL010000049.1"/>
</dbReference>
<organism evidence="2 3">
    <name type="scientific">Piscibacillus halophilus</name>
    <dbReference type="NCBI Taxonomy" id="571933"/>
    <lineage>
        <taxon>Bacteria</taxon>
        <taxon>Bacillati</taxon>
        <taxon>Bacillota</taxon>
        <taxon>Bacilli</taxon>
        <taxon>Bacillales</taxon>
        <taxon>Bacillaceae</taxon>
        <taxon>Piscibacillus</taxon>
    </lineage>
</organism>
<dbReference type="InterPro" id="IPR024042">
    <property type="entry name" value="TM1646-like_dom_sf"/>
</dbReference>
<evidence type="ECO:0000313" key="3">
    <source>
        <dbReference type="Proteomes" id="UP000199427"/>
    </source>
</evidence>
<name>A0A1H9D845_9BACI</name>
<gene>
    <name evidence="2" type="ORF">SAMN05216362_106110</name>
</gene>
<evidence type="ECO:0000313" key="2">
    <source>
        <dbReference type="EMBL" id="SEQ09624.1"/>
    </source>
</evidence>
<sequence>MKVNQDIKSTIDPTKVQAHQRKGSTTSFQQTVSSEKQKLQESQLQQLLKDLTAQGEKVARFRSFQDLAKYKRMVRQFMDEAVQNGLSLEQSRSWSMNGDNRNLTLIKQVDEHLIQLTDDLLDEQKSTIDILDVIGEIKGLLLNLQV</sequence>
<dbReference type="Proteomes" id="UP000199427">
    <property type="component" value="Unassembled WGS sequence"/>
</dbReference>
<evidence type="ECO:0008006" key="4">
    <source>
        <dbReference type="Google" id="ProtNLM"/>
    </source>
</evidence>
<dbReference type="EMBL" id="FOES01000006">
    <property type="protein sequence ID" value="SEQ09624.1"/>
    <property type="molecule type" value="Genomic_DNA"/>
</dbReference>
<evidence type="ECO:0000256" key="1">
    <source>
        <dbReference type="SAM" id="MobiDB-lite"/>
    </source>
</evidence>
<dbReference type="Gene3D" id="1.20.120.490">
    <property type="entry name" value="Hypothetical protein TM1646-like domain"/>
    <property type="match status" value="1"/>
</dbReference>
<feature type="compositionally biased region" description="Polar residues" evidence="1">
    <location>
        <begin position="1"/>
        <end position="12"/>
    </location>
</feature>
<dbReference type="STRING" id="571933.SAMN05216362_106110"/>
<protein>
    <recommendedName>
        <fullName evidence="4">DUF327 domain-containing protein</fullName>
    </recommendedName>
</protein>
<feature type="region of interest" description="Disordered" evidence="1">
    <location>
        <begin position="1"/>
        <end position="28"/>
    </location>
</feature>
<reference evidence="2 3" key="1">
    <citation type="submission" date="2016-10" db="EMBL/GenBank/DDBJ databases">
        <authorList>
            <person name="de Groot N.N."/>
        </authorList>
    </citation>
    <scope>NUCLEOTIDE SEQUENCE [LARGE SCALE GENOMIC DNA]</scope>
    <source>
        <strain evidence="2 3">DSM 21633</strain>
    </source>
</reference>
<dbReference type="InterPro" id="IPR005585">
    <property type="entry name" value="DUF327"/>
</dbReference>
<dbReference type="AlphaFoldDB" id="A0A1H9D845"/>
<dbReference type="SUPFAM" id="SSF158397">
    <property type="entry name" value="TM1646-like"/>
    <property type="match status" value="1"/>
</dbReference>
<proteinExistence type="predicted"/>
<accession>A0A1H9D845</accession>
<dbReference type="OrthoDB" id="1680946at2"/>
<dbReference type="Pfam" id="PF03885">
    <property type="entry name" value="DUF327"/>
    <property type="match status" value="1"/>
</dbReference>